<name>A0AAD5GJS6_AMBAR</name>
<organism evidence="2 3">
    <name type="scientific">Ambrosia artemisiifolia</name>
    <name type="common">Common ragweed</name>
    <dbReference type="NCBI Taxonomy" id="4212"/>
    <lineage>
        <taxon>Eukaryota</taxon>
        <taxon>Viridiplantae</taxon>
        <taxon>Streptophyta</taxon>
        <taxon>Embryophyta</taxon>
        <taxon>Tracheophyta</taxon>
        <taxon>Spermatophyta</taxon>
        <taxon>Magnoliopsida</taxon>
        <taxon>eudicotyledons</taxon>
        <taxon>Gunneridae</taxon>
        <taxon>Pentapetalae</taxon>
        <taxon>asterids</taxon>
        <taxon>campanulids</taxon>
        <taxon>Asterales</taxon>
        <taxon>Asteraceae</taxon>
        <taxon>Asteroideae</taxon>
        <taxon>Heliantheae alliance</taxon>
        <taxon>Heliantheae</taxon>
        <taxon>Ambrosia</taxon>
    </lineage>
</organism>
<sequence length="178" mass="20754">YRHTFLFTNPIINPQNDFNSPTHSLDPHLTATPSLNQSISYQSLHYFKRQLILRMAEPQLQLAHEVGEPPAPVVELLVGAHPNAEVQEIEEIESVDSAKIRWLFNQAYDHEIRFSHQQEVMDDMTSQVDALIHEYHVTREMIKAFGREIRALNLFSMASLALSISCIMYRLYEIMYRR</sequence>
<keyword evidence="1" id="KW-0812">Transmembrane</keyword>
<evidence type="ECO:0000313" key="3">
    <source>
        <dbReference type="Proteomes" id="UP001206925"/>
    </source>
</evidence>
<keyword evidence="1" id="KW-0472">Membrane</keyword>
<evidence type="ECO:0000256" key="1">
    <source>
        <dbReference type="SAM" id="Phobius"/>
    </source>
</evidence>
<dbReference type="Proteomes" id="UP001206925">
    <property type="component" value="Unassembled WGS sequence"/>
</dbReference>
<dbReference type="EMBL" id="JAMZMK010008022">
    <property type="protein sequence ID" value="KAI7742303.1"/>
    <property type="molecule type" value="Genomic_DNA"/>
</dbReference>
<protein>
    <submittedName>
        <fullName evidence="2">Uncharacterized protein</fullName>
    </submittedName>
</protein>
<evidence type="ECO:0000313" key="2">
    <source>
        <dbReference type="EMBL" id="KAI7742303.1"/>
    </source>
</evidence>
<gene>
    <name evidence="2" type="ORF">M8C21_032921</name>
</gene>
<accession>A0AAD5GJS6</accession>
<keyword evidence="3" id="KW-1185">Reference proteome</keyword>
<feature type="transmembrane region" description="Helical" evidence="1">
    <location>
        <begin position="151"/>
        <end position="172"/>
    </location>
</feature>
<proteinExistence type="predicted"/>
<comment type="caution">
    <text evidence="2">The sequence shown here is derived from an EMBL/GenBank/DDBJ whole genome shotgun (WGS) entry which is preliminary data.</text>
</comment>
<dbReference type="AlphaFoldDB" id="A0AAD5GJS6"/>
<keyword evidence="1" id="KW-1133">Transmembrane helix</keyword>
<reference evidence="2" key="1">
    <citation type="submission" date="2022-06" db="EMBL/GenBank/DDBJ databases">
        <title>Uncovering the hologenomic basis of an extraordinary plant invasion.</title>
        <authorList>
            <person name="Bieker V.C."/>
            <person name="Martin M.D."/>
            <person name="Gilbert T."/>
            <person name="Hodgins K."/>
            <person name="Battlay P."/>
            <person name="Petersen B."/>
            <person name="Wilson J."/>
        </authorList>
    </citation>
    <scope>NUCLEOTIDE SEQUENCE</scope>
    <source>
        <strain evidence="2">AA19_3_7</strain>
        <tissue evidence="2">Leaf</tissue>
    </source>
</reference>
<feature type="non-terminal residue" evidence="2">
    <location>
        <position position="178"/>
    </location>
</feature>